<accession>A0A963YU98</accession>
<name>A0A963YU98_9PROT</name>
<dbReference type="Proteomes" id="UP000708298">
    <property type="component" value="Unassembled WGS sequence"/>
</dbReference>
<dbReference type="RefSeq" id="WP_227322492.1">
    <property type="nucleotide sequence ID" value="NZ_JAESVB010000008.1"/>
</dbReference>
<dbReference type="EMBL" id="JAESVB010000008">
    <property type="protein sequence ID" value="MCB8876834.1"/>
    <property type="molecule type" value="Genomic_DNA"/>
</dbReference>
<sequence>MTKAIDQRATPWRDVILLCGKCTGKMKAGFGPDRKQTLREALRTELKAKGQGRQVRLVETRCLGLCPKKAVAAVSGRDPGRILSIPKGAETEEALSRILARD</sequence>
<reference evidence="1" key="1">
    <citation type="journal article" date="2021" name="Microorganisms">
        <title>Acidisoma silvae sp. nov. and Acidisomacellulosilytica sp. nov., Two Acidophilic Bacteria Isolated from Decaying Wood, Hydrolyzing Cellulose and Producing Poly-3-hydroxybutyrate.</title>
        <authorList>
            <person name="Mieszkin S."/>
            <person name="Pouder E."/>
            <person name="Uroz S."/>
            <person name="Simon-Colin C."/>
            <person name="Alain K."/>
        </authorList>
    </citation>
    <scope>NUCLEOTIDE SEQUENCE</scope>
    <source>
        <strain evidence="1">HW T2.11</strain>
    </source>
</reference>
<organism evidence="1 2">
    <name type="scientific">Acidisoma silvae</name>
    <dbReference type="NCBI Taxonomy" id="2802396"/>
    <lineage>
        <taxon>Bacteria</taxon>
        <taxon>Pseudomonadati</taxon>
        <taxon>Pseudomonadota</taxon>
        <taxon>Alphaproteobacteria</taxon>
        <taxon>Acetobacterales</taxon>
        <taxon>Acidocellaceae</taxon>
        <taxon>Acidisoma</taxon>
    </lineage>
</organism>
<gene>
    <name evidence="1" type="ORF">ASILVAE211_16700</name>
</gene>
<evidence type="ECO:0000313" key="2">
    <source>
        <dbReference type="Proteomes" id="UP000708298"/>
    </source>
</evidence>
<keyword evidence="2" id="KW-1185">Reference proteome</keyword>
<protein>
    <submittedName>
        <fullName evidence="1">(2Fe-2S) ferredoxin domain-containing protein</fullName>
    </submittedName>
</protein>
<dbReference type="Gene3D" id="3.40.30.10">
    <property type="entry name" value="Glutaredoxin"/>
    <property type="match status" value="1"/>
</dbReference>
<dbReference type="CDD" id="cd02980">
    <property type="entry name" value="TRX_Fd_family"/>
    <property type="match status" value="1"/>
</dbReference>
<comment type="caution">
    <text evidence="1">The sequence shown here is derived from an EMBL/GenBank/DDBJ whole genome shotgun (WGS) entry which is preliminary data.</text>
</comment>
<evidence type="ECO:0000313" key="1">
    <source>
        <dbReference type="EMBL" id="MCB8876834.1"/>
    </source>
</evidence>
<proteinExistence type="predicted"/>
<reference evidence="1" key="2">
    <citation type="submission" date="2021-01" db="EMBL/GenBank/DDBJ databases">
        <authorList>
            <person name="Mieszkin S."/>
            <person name="Pouder E."/>
            <person name="Alain K."/>
        </authorList>
    </citation>
    <scope>NUCLEOTIDE SEQUENCE</scope>
    <source>
        <strain evidence="1">HW T2.11</strain>
    </source>
</reference>
<dbReference type="AlphaFoldDB" id="A0A963YU98"/>